<dbReference type="SUPFAM" id="SSF48264">
    <property type="entry name" value="Cytochrome P450"/>
    <property type="match status" value="1"/>
</dbReference>
<dbReference type="InterPro" id="IPR006094">
    <property type="entry name" value="Oxid_FAD_bind_N"/>
</dbReference>
<keyword evidence="5" id="KW-0560">Oxidoreductase</keyword>
<dbReference type="GO" id="GO:0016705">
    <property type="term" value="F:oxidoreductase activity, acting on paired donors, with incorporation or reduction of molecular oxygen"/>
    <property type="evidence" value="ECO:0007669"/>
    <property type="project" value="InterPro"/>
</dbReference>
<name>A0A2P5HRC5_DIAHE</name>
<evidence type="ECO:0000256" key="6">
    <source>
        <dbReference type="ARBA" id="ARBA00023004"/>
    </source>
</evidence>
<dbReference type="SUPFAM" id="SSF56176">
    <property type="entry name" value="FAD-binding/transporter-associated domain-like"/>
    <property type="match status" value="1"/>
</dbReference>
<dbReference type="GO" id="GO:0005506">
    <property type="term" value="F:iron ion binding"/>
    <property type="evidence" value="ECO:0007669"/>
    <property type="project" value="InterPro"/>
</dbReference>
<reference evidence="11" key="1">
    <citation type="submission" date="2017-09" db="EMBL/GenBank/DDBJ databases">
        <title>Polyketide synthases of a Diaporthe helianthi virulent isolate.</title>
        <authorList>
            <person name="Baroncelli R."/>
        </authorList>
    </citation>
    <scope>NUCLEOTIDE SEQUENCE [LARGE SCALE GENOMIC DNA]</scope>
    <source>
        <strain evidence="11">7/96</strain>
    </source>
</reference>
<keyword evidence="7" id="KW-0503">Monooxygenase</keyword>
<dbReference type="OrthoDB" id="1470350at2759"/>
<dbReference type="PRINTS" id="PR00463">
    <property type="entry name" value="EP450I"/>
</dbReference>
<dbReference type="Proteomes" id="UP000094444">
    <property type="component" value="Unassembled WGS sequence"/>
</dbReference>
<comment type="caution">
    <text evidence="11">The sequence shown here is derived from an EMBL/GenBank/DDBJ whole genome shotgun (WGS) entry which is preliminary data.</text>
</comment>
<feature type="binding site" description="axial binding residue" evidence="8">
    <location>
        <position position="817"/>
    </location>
    <ligand>
        <name>heme</name>
        <dbReference type="ChEBI" id="CHEBI:30413"/>
    </ligand>
    <ligandPart>
        <name>Fe</name>
        <dbReference type="ChEBI" id="CHEBI:18248"/>
    </ligandPart>
</feature>
<gene>
    <name evidence="11" type="ORF">DHEL01_v208791</name>
</gene>
<sequence>MRHLQDGVLLDMRSLNSMSFDAEKQQVTVGGGVLTDEFVRFLESRGMEVNVGSCPTTGLIGVSFGGGLGRLQGKYGLLHDSMVSCRLVLADSSIINVSRDSHPDLFWAIRGAGHNFGIAVEATFQVYPEAHDGIHFTWDLDFGLDQCDALFTRLNEVTEVMPPELAIIILWNRQNKSGIKNLILINLVWSGEEADADEWVQRFKSLGPVDSSGKIKTTWSELPWTTYNGQNKLLSKPEVWARKRYGMMGAVSVEKFDIPTTKAFFHSLKEMNEKWAGKGLFGAMFECFSHDRVRQLPADSTAFPWRWGTNHFFMISATLLSLEDRDAFEGYLDNWKRRFIDVSGYGRLQQYVNYGNTTSTMQDPPEALYGYEPWRLEKLRALKRKLSAAGQPRIDVYTVDGVGSTMELDRGSMGLVCTVVDVELAMNSVEEQGTCLRRIGWKIRELHDKYGPVVRISHDELSYTSSGAWRKIYTQRSPEFSKCLDGRGIAPATINGKYSMPTENQERHGRLRRAVNPAFSERALREQEGFLQEHSNNLIAHLKKRCREGPVDITLWYNLCAFDIVSDLSIGQAAGALNNGDEPYIRNMLDHAKAVRWCQLATQYGVMDLLQYLTPRYVAESRRKQIAATTAKVQKRMANAKDANKDWMSYILNHETEKLTLIELVMMAGTFIVAGSGTSAGGLSGTTYLLLKNQDKLSKLCTEIGDSFKSQDEITMLTTARCKYLNAVLEEGLRLYPPVPTTVARWVPGKGEEIDGKWVPGGAAVGCNQLSCGHSELNFKRAREFIPERWLELPPGSEFENDDKEARQPFSMGPRNCIGKTMSYAEMRMVLAKVLLNFDLELADPSEDWWFTQDTYFVWEKKPLMVGKLRQANGFTISDVFTNASVGEGAGILAISTHRETVGPTVFARPDSSTSVGDVSPPYQFRRSSSARRTSRTQMPVGCV</sequence>
<feature type="region of interest" description="Disordered" evidence="9">
    <location>
        <begin position="906"/>
        <end position="944"/>
    </location>
</feature>
<evidence type="ECO:0000256" key="9">
    <source>
        <dbReference type="SAM" id="MobiDB-lite"/>
    </source>
</evidence>
<protein>
    <submittedName>
        <fullName evidence="11">FAD binding domain-containing protein</fullName>
    </submittedName>
</protein>
<dbReference type="GO" id="GO:0071949">
    <property type="term" value="F:FAD binding"/>
    <property type="evidence" value="ECO:0007669"/>
    <property type="project" value="InterPro"/>
</dbReference>
<dbReference type="Gene3D" id="3.30.465.10">
    <property type="match status" value="1"/>
</dbReference>
<keyword evidence="3 8" id="KW-0349">Heme</keyword>
<keyword evidence="4 8" id="KW-0479">Metal-binding</keyword>
<evidence type="ECO:0000256" key="5">
    <source>
        <dbReference type="ARBA" id="ARBA00023002"/>
    </source>
</evidence>
<evidence type="ECO:0000313" key="11">
    <source>
        <dbReference type="EMBL" id="POS72816.1"/>
    </source>
</evidence>
<dbReference type="STRING" id="158607.A0A2P5HRC5"/>
<organism evidence="11 12">
    <name type="scientific">Diaporthe helianthi</name>
    <dbReference type="NCBI Taxonomy" id="158607"/>
    <lineage>
        <taxon>Eukaryota</taxon>
        <taxon>Fungi</taxon>
        <taxon>Dikarya</taxon>
        <taxon>Ascomycota</taxon>
        <taxon>Pezizomycotina</taxon>
        <taxon>Sordariomycetes</taxon>
        <taxon>Sordariomycetidae</taxon>
        <taxon>Diaporthales</taxon>
        <taxon>Diaporthaceae</taxon>
        <taxon>Diaporthe</taxon>
    </lineage>
</organism>
<dbReference type="AlphaFoldDB" id="A0A2P5HRC5"/>
<comment type="cofactor">
    <cofactor evidence="1 8">
        <name>heme</name>
        <dbReference type="ChEBI" id="CHEBI:30413"/>
    </cofactor>
</comment>
<dbReference type="InterPro" id="IPR036318">
    <property type="entry name" value="FAD-bd_PCMH-like_sf"/>
</dbReference>
<dbReference type="PROSITE" id="PS00086">
    <property type="entry name" value="CYTOCHROME_P450"/>
    <property type="match status" value="1"/>
</dbReference>
<dbReference type="PROSITE" id="PS51387">
    <property type="entry name" value="FAD_PCMH"/>
    <property type="match status" value="1"/>
</dbReference>
<dbReference type="GO" id="GO:0020037">
    <property type="term" value="F:heme binding"/>
    <property type="evidence" value="ECO:0007669"/>
    <property type="project" value="InterPro"/>
</dbReference>
<dbReference type="PRINTS" id="PR00385">
    <property type="entry name" value="P450"/>
</dbReference>
<dbReference type="InterPro" id="IPR036396">
    <property type="entry name" value="Cyt_P450_sf"/>
</dbReference>
<dbReference type="CDD" id="cd11058">
    <property type="entry name" value="CYP60B-like"/>
    <property type="match status" value="1"/>
</dbReference>
<dbReference type="PANTHER" id="PTHR24305">
    <property type="entry name" value="CYTOCHROME P450"/>
    <property type="match status" value="1"/>
</dbReference>
<proteinExistence type="inferred from homology"/>
<evidence type="ECO:0000256" key="1">
    <source>
        <dbReference type="ARBA" id="ARBA00001971"/>
    </source>
</evidence>
<dbReference type="InterPro" id="IPR002401">
    <property type="entry name" value="Cyt_P450_E_grp-I"/>
</dbReference>
<accession>A0A2P5HRC5</accession>
<comment type="similarity">
    <text evidence="2">Belongs to the cytochrome P450 family.</text>
</comment>
<dbReference type="InParanoid" id="A0A2P5HRC5"/>
<evidence type="ECO:0000256" key="8">
    <source>
        <dbReference type="PIRSR" id="PIRSR602401-1"/>
    </source>
</evidence>
<evidence type="ECO:0000256" key="4">
    <source>
        <dbReference type="ARBA" id="ARBA00022723"/>
    </source>
</evidence>
<evidence type="ECO:0000313" key="12">
    <source>
        <dbReference type="Proteomes" id="UP000094444"/>
    </source>
</evidence>
<dbReference type="Pfam" id="PF00067">
    <property type="entry name" value="p450"/>
    <property type="match status" value="1"/>
</dbReference>
<dbReference type="InterPro" id="IPR050121">
    <property type="entry name" value="Cytochrome_P450_monoxygenase"/>
</dbReference>
<dbReference type="InterPro" id="IPR001128">
    <property type="entry name" value="Cyt_P450"/>
</dbReference>
<dbReference type="InterPro" id="IPR017972">
    <property type="entry name" value="Cyt_P450_CS"/>
</dbReference>
<feature type="domain" description="FAD-binding PCMH-type" evidence="10">
    <location>
        <begin position="1"/>
        <end position="129"/>
    </location>
</feature>
<dbReference type="EMBL" id="MAVT02000919">
    <property type="protein sequence ID" value="POS72816.1"/>
    <property type="molecule type" value="Genomic_DNA"/>
</dbReference>
<keyword evidence="12" id="KW-1185">Reference proteome</keyword>
<dbReference type="Gene3D" id="1.10.630.10">
    <property type="entry name" value="Cytochrome P450"/>
    <property type="match status" value="1"/>
</dbReference>
<evidence type="ECO:0000256" key="3">
    <source>
        <dbReference type="ARBA" id="ARBA00022617"/>
    </source>
</evidence>
<keyword evidence="6 8" id="KW-0408">Iron</keyword>
<dbReference type="PANTHER" id="PTHR24305:SF230">
    <property type="entry name" value="P450, PUTATIVE (EUROFUNG)-RELATED"/>
    <property type="match status" value="1"/>
</dbReference>
<dbReference type="InterPro" id="IPR016166">
    <property type="entry name" value="FAD-bd_PCMH"/>
</dbReference>
<evidence type="ECO:0000259" key="10">
    <source>
        <dbReference type="PROSITE" id="PS51387"/>
    </source>
</evidence>
<dbReference type="Pfam" id="PF01565">
    <property type="entry name" value="FAD_binding_4"/>
    <property type="match status" value="1"/>
</dbReference>
<evidence type="ECO:0000256" key="2">
    <source>
        <dbReference type="ARBA" id="ARBA00010617"/>
    </source>
</evidence>
<dbReference type="GO" id="GO:0004497">
    <property type="term" value="F:monooxygenase activity"/>
    <property type="evidence" value="ECO:0007669"/>
    <property type="project" value="UniProtKB-KW"/>
</dbReference>
<dbReference type="Gene3D" id="3.40.462.20">
    <property type="match status" value="1"/>
</dbReference>
<evidence type="ECO:0000256" key="7">
    <source>
        <dbReference type="ARBA" id="ARBA00023033"/>
    </source>
</evidence>
<dbReference type="InterPro" id="IPR016169">
    <property type="entry name" value="FAD-bd_PCMH_sub2"/>
</dbReference>